<keyword evidence="2" id="KW-1185">Reference proteome</keyword>
<sequence>MASKTLVALDIGLSRPATGKPLKHIMSQGEILRLPGSGGPPVSLLKDTRFSLPDGVVYSAKQKRLFFANMGIPHLNDAQVCSVNLDGSEPQVVLASGQVHTPKQLTLDTVHDKLYISDREGIKVVRCNLDGSALETLIRTGSAEPDGIANQRKWCVGIACSHRNGLFYWTQKGPSKGGKGRIFCAPIKEEGPREAVCVLDSLPEPIDLHIDEEANTLYWKDRGELPFGNTFNRVSDWLKARDAGAEF</sequence>
<dbReference type="EMBL" id="JBGNUJ010000012">
    <property type="protein sequence ID" value="KAL3952405.1"/>
    <property type="molecule type" value="Genomic_DNA"/>
</dbReference>
<proteinExistence type="predicted"/>
<organism evidence="1 2">
    <name type="scientific">Purpureocillium lilacinum</name>
    <name type="common">Paecilomyces lilacinus</name>
    <dbReference type="NCBI Taxonomy" id="33203"/>
    <lineage>
        <taxon>Eukaryota</taxon>
        <taxon>Fungi</taxon>
        <taxon>Dikarya</taxon>
        <taxon>Ascomycota</taxon>
        <taxon>Pezizomycotina</taxon>
        <taxon>Sordariomycetes</taxon>
        <taxon>Hypocreomycetidae</taxon>
        <taxon>Hypocreales</taxon>
        <taxon>Ophiocordycipitaceae</taxon>
        <taxon>Purpureocillium</taxon>
    </lineage>
</organism>
<protein>
    <submittedName>
        <fullName evidence="1">Uncharacterized protein</fullName>
    </submittedName>
</protein>
<accession>A0ACC4D7U5</accession>
<dbReference type="Proteomes" id="UP001638806">
    <property type="component" value="Unassembled WGS sequence"/>
</dbReference>
<comment type="caution">
    <text evidence="1">The sequence shown here is derived from an EMBL/GenBank/DDBJ whole genome shotgun (WGS) entry which is preliminary data.</text>
</comment>
<name>A0ACC4D7U5_PURLI</name>
<reference evidence="1" key="1">
    <citation type="submission" date="2024-12" db="EMBL/GenBank/DDBJ databases">
        <title>Comparative genomics and development of molecular markers within Purpureocillium lilacinum and among Purpureocillium species.</title>
        <authorList>
            <person name="Yeh Z.-Y."/>
            <person name="Ni N.-T."/>
            <person name="Lo P.-H."/>
            <person name="Mushyakhwo K."/>
            <person name="Lin C.-F."/>
            <person name="Nai Y.-S."/>
        </authorList>
    </citation>
    <scope>NUCLEOTIDE SEQUENCE</scope>
    <source>
        <strain evidence="1">NCHU-NPUST-175</strain>
    </source>
</reference>
<gene>
    <name evidence="1" type="ORF">ACCO45_012348</name>
</gene>
<evidence type="ECO:0000313" key="1">
    <source>
        <dbReference type="EMBL" id="KAL3952405.1"/>
    </source>
</evidence>
<evidence type="ECO:0000313" key="2">
    <source>
        <dbReference type="Proteomes" id="UP001638806"/>
    </source>
</evidence>